<dbReference type="RefSeq" id="WP_189992662.1">
    <property type="nucleotide sequence ID" value="NZ_BMZS01000009.1"/>
</dbReference>
<proteinExistence type="predicted"/>
<gene>
    <name evidence="1" type="ORF">GCM10017083_38580</name>
</gene>
<protein>
    <submittedName>
        <fullName evidence="1">Uncharacterized protein</fullName>
    </submittedName>
</protein>
<sequence>MTNPDEPARPTLYAVYDLGRAPVTFDVLHFYALAHVWTERSGFAGYHMVFVLGDGDGFRHLTPKDNALDREQKMWRLRHIHLQHASISRRCLGVSFFERRADLANLLRAVHPKQMFPPNYTVEKPNHAFMLHQLFGMNPTGAENHVFEPTPAALRNVDEWLANRTDGKPPVVMTLRTSKAEPKRNSQIEEWIAAARHMQDRGFAPVVMCDTDVTLAGLDTKLFEDLPVFGIGGLDVELRLAMYRRAYLNFADNGGPPLLNFFMPDSKLLLFLPVEKLPEVARQGGLPRMAQLLGVEPYGDFPMATPVCRFVWRPDNRDIIIEEFEKTVALIGEPPAAGAAQ</sequence>
<dbReference type="Proteomes" id="UP000630353">
    <property type="component" value="Unassembled WGS sequence"/>
</dbReference>
<evidence type="ECO:0000313" key="2">
    <source>
        <dbReference type="Proteomes" id="UP000630353"/>
    </source>
</evidence>
<dbReference type="EMBL" id="BMZS01000009">
    <property type="protein sequence ID" value="GHD57294.1"/>
    <property type="molecule type" value="Genomic_DNA"/>
</dbReference>
<organism evidence="1 2">
    <name type="scientific">Thalassobaculum fulvum</name>
    <dbReference type="NCBI Taxonomy" id="1633335"/>
    <lineage>
        <taxon>Bacteria</taxon>
        <taxon>Pseudomonadati</taxon>
        <taxon>Pseudomonadota</taxon>
        <taxon>Alphaproteobacteria</taxon>
        <taxon>Rhodospirillales</taxon>
        <taxon>Thalassobaculaceae</taxon>
        <taxon>Thalassobaculum</taxon>
    </lineage>
</organism>
<comment type="caution">
    <text evidence="1">The sequence shown here is derived from an EMBL/GenBank/DDBJ whole genome shotgun (WGS) entry which is preliminary data.</text>
</comment>
<keyword evidence="2" id="KW-1185">Reference proteome</keyword>
<reference evidence="1" key="2">
    <citation type="submission" date="2020-09" db="EMBL/GenBank/DDBJ databases">
        <authorList>
            <person name="Sun Q."/>
            <person name="Kim S."/>
        </authorList>
    </citation>
    <scope>NUCLEOTIDE SEQUENCE</scope>
    <source>
        <strain evidence="1">KCTC 42651</strain>
    </source>
</reference>
<reference evidence="1" key="1">
    <citation type="journal article" date="2014" name="Int. J. Syst. Evol. Microbiol.">
        <title>Complete genome sequence of Corynebacterium casei LMG S-19264T (=DSM 44701T), isolated from a smear-ripened cheese.</title>
        <authorList>
            <consortium name="US DOE Joint Genome Institute (JGI-PGF)"/>
            <person name="Walter F."/>
            <person name="Albersmeier A."/>
            <person name="Kalinowski J."/>
            <person name="Ruckert C."/>
        </authorList>
    </citation>
    <scope>NUCLEOTIDE SEQUENCE</scope>
    <source>
        <strain evidence="1">KCTC 42651</strain>
    </source>
</reference>
<name>A0A919CSB5_9PROT</name>
<accession>A0A919CSB5</accession>
<evidence type="ECO:0000313" key="1">
    <source>
        <dbReference type="EMBL" id="GHD57294.1"/>
    </source>
</evidence>
<dbReference type="AlphaFoldDB" id="A0A919CSB5"/>